<evidence type="ECO:0000256" key="1">
    <source>
        <dbReference type="SAM" id="Phobius"/>
    </source>
</evidence>
<sequence length="69" mass="7147">FGGVIIAFMIAAGLCSAGTFIGGPGLIWKLGLAFALVGMAQLFMNLYVLGTFGAKIAIISRRVNARSLV</sequence>
<proteinExistence type="predicted"/>
<feature type="non-terminal residue" evidence="2">
    <location>
        <position position="69"/>
    </location>
</feature>
<evidence type="ECO:0000313" key="2">
    <source>
        <dbReference type="EMBL" id="GAI64835.1"/>
    </source>
</evidence>
<name>X1RNU0_9ZZZZ</name>
<feature type="transmembrane region" description="Helical" evidence="1">
    <location>
        <begin position="27"/>
        <end position="52"/>
    </location>
</feature>
<organism evidence="2">
    <name type="scientific">marine sediment metagenome</name>
    <dbReference type="NCBI Taxonomy" id="412755"/>
    <lineage>
        <taxon>unclassified sequences</taxon>
        <taxon>metagenomes</taxon>
        <taxon>ecological metagenomes</taxon>
    </lineage>
</organism>
<keyword evidence="1" id="KW-0472">Membrane</keyword>
<dbReference type="EMBL" id="BARV01044965">
    <property type="protein sequence ID" value="GAI64835.1"/>
    <property type="molecule type" value="Genomic_DNA"/>
</dbReference>
<feature type="non-terminal residue" evidence="2">
    <location>
        <position position="1"/>
    </location>
</feature>
<gene>
    <name evidence="2" type="ORF">S06H3_66197</name>
</gene>
<protein>
    <recommendedName>
        <fullName evidence="3">Sulphur transport domain-containing protein</fullName>
    </recommendedName>
</protein>
<keyword evidence="1" id="KW-0812">Transmembrane</keyword>
<evidence type="ECO:0008006" key="3">
    <source>
        <dbReference type="Google" id="ProtNLM"/>
    </source>
</evidence>
<keyword evidence="1" id="KW-1133">Transmembrane helix</keyword>
<dbReference type="AlphaFoldDB" id="X1RNU0"/>
<accession>X1RNU0</accession>
<comment type="caution">
    <text evidence="2">The sequence shown here is derived from an EMBL/GenBank/DDBJ whole genome shotgun (WGS) entry which is preliminary data.</text>
</comment>
<reference evidence="2" key="1">
    <citation type="journal article" date="2014" name="Front. Microbiol.">
        <title>High frequency of phylogenetically diverse reductive dehalogenase-homologous genes in deep subseafloor sedimentary metagenomes.</title>
        <authorList>
            <person name="Kawai M."/>
            <person name="Futagami T."/>
            <person name="Toyoda A."/>
            <person name="Takaki Y."/>
            <person name="Nishi S."/>
            <person name="Hori S."/>
            <person name="Arai W."/>
            <person name="Tsubouchi T."/>
            <person name="Morono Y."/>
            <person name="Uchiyama I."/>
            <person name="Ito T."/>
            <person name="Fujiyama A."/>
            <person name="Inagaki F."/>
            <person name="Takami H."/>
        </authorList>
    </citation>
    <scope>NUCLEOTIDE SEQUENCE</scope>
    <source>
        <strain evidence="2">Expedition CK06-06</strain>
    </source>
</reference>